<dbReference type="CTD" id="3896898"/>
<dbReference type="HOGENOM" id="CLU_1070534_0_0_1"/>
<accession>Q4PIW6</accession>
<evidence type="ECO:0000313" key="2">
    <source>
        <dbReference type="Proteomes" id="UP000001940"/>
    </source>
</evidence>
<dbReference type="RefSeq" id="NP_001352247.1">
    <property type="nucleotide sequence ID" value="NM_001365317.3"/>
</dbReference>
<dbReference type="OrthoDB" id="5795150at2759"/>
<evidence type="ECO:0000313" key="1">
    <source>
        <dbReference type="EMBL" id="CCD64574.2"/>
    </source>
</evidence>
<dbReference type="UCSC" id="C15B12.9">
    <property type="organism name" value="c. elegans"/>
</dbReference>
<dbReference type="PaxDb" id="6239-C15B12.9"/>
<dbReference type="EMBL" id="BX284606">
    <property type="protein sequence ID" value="CCD64574.2"/>
    <property type="molecule type" value="Genomic_DNA"/>
</dbReference>
<dbReference type="AGR" id="WB:WBGene00044573"/>
<dbReference type="KEGG" id="cel:CELE_C15B12.9"/>
<gene>
    <name evidence="1 3" type="ORF">C15B12.9</name>
    <name evidence="1" type="ORF">CELE_C15B12.9</name>
</gene>
<dbReference type="Proteomes" id="UP000001940">
    <property type="component" value="Chromosome X"/>
</dbReference>
<dbReference type="GeneID" id="3896898"/>
<dbReference type="InParanoid" id="Q4PIW6"/>
<dbReference type="FunCoup" id="Q4PIW6">
    <property type="interactions" value="105"/>
</dbReference>
<evidence type="ECO:0000313" key="3">
    <source>
        <dbReference type="WormBase" id="C15B12.9"/>
    </source>
</evidence>
<dbReference type="AlphaFoldDB" id="Q4PIW6"/>
<organism evidence="1 2">
    <name type="scientific">Caenorhabditis elegans</name>
    <dbReference type="NCBI Taxonomy" id="6239"/>
    <lineage>
        <taxon>Eukaryota</taxon>
        <taxon>Metazoa</taxon>
        <taxon>Ecdysozoa</taxon>
        <taxon>Nematoda</taxon>
        <taxon>Chromadorea</taxon>
        <taxon>Rhabditida</taxon>
        <taxon>Rhabditina</taxon>
        <taxon>Rhabditomorpha</taxon>
        <taxon>Rhabditoidea</taxon>
        <taxon>Rhabditidae</taxon>
        <taxon>Peloderinae</taxon>
        <taxon>Caenorhabditis</taxon>
    </lineage>
</organism>
<keyword evidence="2" id="KW-1185">Reference proteome</keyword>
<protein>
    <submittedName>
        <fullName evidence="1">Uncharacterized protein</fullName>
    </submittedName>
</protein>
<reference evidence="1 2" key="1">
    <citation type="journal article" date="1998" name="Science">
        <title>Genome sequence of the nematode C. elegans: a platform for investigating biology.</title>
        <authorList>
            <consortium name="The C. elegans sequencing consortium"/>
            <person name="Sulson J.E."/>
            <person name="Waterston R."/>
        </authorList>
    </citation>
    <scope>NUCLEOTIDE SEQUENCE [LARGE SCALE GENOMIC DNA]</scope>
    <source>
        <strain evidence="1 2">Bristol N2</strain>
    </source>
</reference>
<sequence>METITAFSSTRCAVTNAVYIVNSDWIIMKLPKEFKEITGLQVWRERFSRLLPPQDICTEQESLNWIQDCINHCIADFKKAAHCLRIANQHIPFESSESAFRKVENSATRTLFQNVENPEWLFVPTAQCKIMLPVSFLVEGDAIEVFVAQVRNQYEPRPLYGTHYHYEPEDHSEDFEAFRSIVFMWIRKWNPVDDDQMRKVANKLKKFCNDSPLPKLFNQTYSNQNDTDGTLNSPDQIDRNFSIQLEMLRNKLFVDHVIRFDILGHNPFNTVTV</sequence>
<dbReference type="Bgee" id="WBGene00044573">
    <property type="expression patterns" value="Expressed in embryo"/>
</dbReference>
<dbReference type="WormBase" id="C15B12.9">
    <property type="protein sequence ID" value="CE52726"/>
    <property type="gene ID" value="WBGene00044573"/>
</dbReference>
<proteinExistence type="predicted"/>
<name>Q4PIW6_CAEEL</name>